<dbReference type="SUPFAM" id="SSF55729">
    <property type="entry name" value="Acyl-CoA N-acyltransferases (Nat)"/>
    <property type="match status" value="1"/>
</dbReference>
<dbReference type="PROSITE" id="PS51186">
    <property type="entry name" value="GNAT"/>
    <property type="match status" value="1"/>
</dbReference>
<feature type="domain" description="N-acetyltransferase" evidence="5">
    <location>
        <begin position="58"/>
        <end position="204"/>
    </location>
</feature>
<dbReference type="PANTHER" id="PTHR43792:SF8">
    <property type="entry name" value="[RIBOSOMAL PROTEIN US5]-ALANINE N-ACETYLTRANSFERASE"/>
    <property type="match status" value="1"/>
</dbReference>
<dbReference type="InterPro" id="IPR051531">
    <property type="entry name" value="N-acetyltransferase"/>
</dbReference>
<evidence type="ECO:0000256" key="3">
    <source>
        <dbReference type="ARBA" id="ARBA00038502"/>
    </source>
</evidence>
<dbReference type="GO" id="GO:0016747">
    <property type="term" value="F:acyltransferase activity, transferring groups other than amino-acyl groups"/>
    <property type="evidence" value="ECO:0007669"/>
    <property type="project" value="InterPro"/>
</dbReference>
<evidence type="ECO:0000259" key="5">
    <source>
        <dbReference type="PROSITE" id="PS51186"/>
    </source>
</evidence>
<dbReference type="AlphaFoldDB" id="A0A640UXC9"/>
<evidence type="ECO:0000313" key="6">
    <source>
        <dbReference type="EMBL" id="GFE39970.1"/>
    </source>
</evidence>
<reference evidence="6 7" key="1">
    <citation type="submission" date="2019-12" db="EMBL/GenBank/DDBJ databases">
        <title>Whole genome shotgun sequence of Streptomyces tubercidicus NBRC 13090.</title>
        <authorList>
            <person name="Ichikawa N."/>
            <person name="Kimura A."/>
            <person name="Kitahashi Y."/>
            <person name="Komaki H."/>
            <person name="Tamura T."/>
        </authorList>
    </citation>
    <scope>NUCLEOTIDE SEQUENCE [LARGE SCALE GENOMIC DNA]</scope>
    <source>
        <strain evidence="6 7">NBRC 13090</strain>
    </source>
</reference>
<dbReference type="PANTHER" id="PTHR43792">
    <property type="entry name" value="GNAT FAMILY, PUTATIVE (AFU_ORTHOLOGUE AFUA_3G00765)-RELATED-RELATED"/>
    <property type="match status" value="1"/>
</dbReference>
<dbReference type="Pfam" id="PF00583">
    <property type="entry name" value="Acetyltransf_1"/>
    <property type="match status" value="1"/>
</dbReference>
<evidence type="ECO:0000256" key="1">
    <source>
        <dbReference type="ARBA" id="ARBA00022679"/>
    </source>
</evidence>
<dbReference type="Gene3D" id="3.40.630.30">
    <property type="match status" value="1"/>
</dbReference>
<keyword evidence="2" id="KW-0012">Acyltransferase</keyword>
<dbReference type="InterPro" id="IPR000182">
    <property type="entry name" value="GNAT_dom"/>
</dbReference>
<evidence type="ECO:0000256" key="4">
    <source>
        <dbReference type="SAM" id="MobiDB-lite"/>
    </source>
</evidence>
<dbReference type="InterPro" id="IPR016181">
    <property type="entry name" value="Acyl_CoA_acyltransferase"/>
</dbReference>
<feature type="region of interest" description="Disordered" evidence="4">
    <location>
        <begin position="34"/>
        <end position="58"/>
    </location>
</feature>
<gene>
    <name evidence="6" type="ORF">Stube_46430</name>
</gene>
<keyword evidence="7" id="KW-1185">Reference proteome</keyword>
<evidence type="ECO:0000256" key="2">
    <source>
        <dbReference type="ARBA" id="ARBA00023315"/>
    </source>
</evidence>
<evidence type="ECO:0000313" key="7">
    <source>
        <dbReference type="Proteomes" id="UP000431826"/>
    </source>
</evidence>
<keyword evidence="1" id="KW-0808">Transferase</keyword>
<dbReference type="EMBL" id="BLIR01000001">
    <property type="protein sequence ID" value="GFE39970.1"/>
    <property type="molecule type" value="Genomic_DNA"/>
</dbReference>
<accession>A0A640UXC9</accession>
<comment type="caution">
    <text evidence="6">The sequence shown here is derived from an EMBL/GenBank/DDBJ whole genome shotgun (WGS) entry which is preliminary data.</text>
</comment>
<protein>
    <recommendedName>
        <fullName evidence="5">N-acetyltransferase domain-containing protein</fullName>
    </recommendedName>
</protein>
<sequence length="207" mass="23005">MVPYGWDGRQGVFAVWRLCPNCACLCLPARDNAEMTSDSDDDRQRESGAPGKLRGTAVLLRPTTEADAPTLDRIVREPEVAAWWSVPDDYQEMLAILLDDEVIGAIQYSEETDPEFRHAAIDIFLTSSRHGRGLGTDAVRTLAHWLIHARGHHRLTIDPAAANTAAIRSYRKVGFKPVGIMRAYGRDYRTGGWADALLMDLLADELT</sequence>
<dbReference type="NCBIfam" id="NF000225">
    <property type="entry name" value="AAC_6p_Strep"/>
    <property type="match status" value="1"/>
</dbReference>
<organism evidence="6 7">
    <name type="scientific">Streptomyces tubercidicus</name>
    <dbReference type="NCBI Taxonomy" id="47759"/>
    <lineage>
        <taxon>Bacteria</taxon>
        <taxon>Bacillati</taxon>
        <taxon>Actinomycetota</taxon>
        <taxon>Actinomycetes</taxon>
        <taxon>Kitasatosporales</taxon>
        <taxon>Streptomycetaceae</taxon>
        <taxon>Streptomyces</taxon>
    </lineage>
</organism>
<name>A0A640UXC9_9ACTN</name>
<dbReference type="CDD" id="cd04301">
    <property type="entry name" value="NAT_SF"/>
    <property type="match status" value="1"/>
</dbReference>
<dbReference type="Proteomes" id="UP000431826">
    <property type="component" value="Unassembled WGS sequence"/>
</dbReference>
<comment type="similarity">
    <text evidence="3">Belongs to the acetyltransferase family. RimJ subfamily.</text>
</comment>
<proteinExistence type="inferred from homology"/>